<proteinExistence type="predicted"/>
<protein>
    <submittedName>
        <fullName evidence="1">Uncharacterized protein</fullName>
    </submittedName>
</protein>
<evidence type="ECO:0000313" key="1">
    <source>
        <dbReference type="EMBL" id="KAK3605825.1"/>
    </source>
</evidence>
<comment type="caution">
    <text evidence="1">The sequence shown here is derived from an EMBL/GenBank/DDBJ whole genome shotgun (WGS) entry which is preliminary data.</text>
</comment>
<sequence length="114" mass="12975">MWEQQIHIIGSNGTVKYYSRRNGSSGFVFQEKWEQRNRIPGKGWLGCFETQSLLGNIARMEERHTTAKEVMGFTELAWTGVLADEVDFFVGGLGWVGLDPGDVGWVVCLYVWLE</sequence>
<reference evidence="1" key="3">
    <citation type="submission" date="2023-05" db="EMBL/GenBank/DDBJ databases">
        <authorList>
            <person name="Smith C.H."/>
        </authorList>
    </citation>
    <scope>NUCLEOTIDE SEQUENCE</scope>
    <source>
        <strain evidence="1">CHS0354</strain>
        <tissue evidence="1">Mantle</tissue>
    </source>
</reference>
<organism evidence="1 2">
    <name type="scientific">Potamilus streckersoni</name>
    <dbReference type="NCBI Taxonomy" id="2493646"/>
    <lineage>
        <taxon>Eukaryota</taxon>
        <taxon>Metazoa</taxon>
        <taxon>Spiralia</taxon>
        <taxon>Lophotrochozoa</taxon>
        <taxon>Mollusca</taxon>
        <taxon>Bivalvia</taxon>
        <taxon>Autobranchia</taxon>
        <taxon>Heteroconchia</taxon>
        <taxon>Palaeoheterodonta</taxon>
        <taxon>Unionida</taxon>
        <taxon>Unionoidea</taxon>
        <taxon>Unionidae</taxon>
        <taxon>Ambleminae</taxon>
        <taxon>Lampsilini</taxon>
        <taxon>Potamilus</taxon>
    </lineage>
</organism>
<dbReference type="Proteomes" id="UP001195483">
    <property type="component" value="Unassembled WGS sequence"/>
</dbReference>
<dbReference type="AlphaFoldDB" id="A0AAE0T8N7"/>
<accession>A0AAE0T8N7</accession>
<reference evidence="1" key="2">
    <citation type="journal article" date="2021" name="Genome Biol. Evol.">
        <title>Developing a high-quality reference genome for a parasitic bivalve with doubly uniparental inheritance (Bivalvia: Unionida).</title>
        <authorList>
            <person name="Smith C.H."/>
        </authorList>
    </citation>
    <scope>NUCLEOTIDE SEQUENCE</scope>
    <source>
        <strain evidence="1">CHS0354</strain>
        <tissue evidence="1">Mantle</tissue>
    </source>
</reference>
<keyword evidence="2" id="KW-1185">Reference proteome</keyword>
<name>A0AAE0T8N7_9BIVA</name>
<reference evidence="1" key="1">
    <citation type="journal article" date="2021" name="Genome Biol. Evol.">
        <title>A High-Quality Reference Genome for a Parasitic Bivalve with Doubly Uniparental Inheritance (Bivalvia: Unionida).</title>
        <authorList>
            <person name="Smith C.H."/>
        </authorList>
    </citation>
    <scope>NUCLEOTIDE SEQUENCE</scope>
    <source>
        <strain evidence="1">CHS0354</strain>
    </source>
</reference>
<gene>
    <name evidence="1" type="ORF">CHS0354_002459</name>
</gene>
<evidence type="ECO:0000313" key="2">
    <source>
        <dbReference type="Proteomes" id="UP001195483"/>
    </source>
</evidence>
<dbReference type="EMBL" id="JAEAOA010000205">
    <property type="protein sequence ID" value="KAK3605825.1"/>
    <property type="molecule type" value="Genomic_DNA"/>
</dbReference>